<keyword evidence="8 10" id="KW-0238">DNA-binding</keyword>
<evidence type="ECO:0000256" key="9">
    <source>
        <dbReference type="ARBA" id="ARBA00023235"/>
    </source>
</evidence>
<feature type="region of interest" description="Disordered" evidence="12">
    <location>
        <begin position="1"/>
        <end position="29"/>
    </location>
</feature>
<evidence type="ECO:0000256" key="2">
    <source>
        <dbReference type="ARBA" id="ARBA00001946"/>
    </source>
</evidence>
<evidence type="ECO:0000256" key="6">
    <source>
        <dbReference type="ARBA" id="ARBA00022840"/>
    </source>
</evidence>
<evidence type="ECO:0000256" key="11">
    <source>
        <dbReference type="SAM" id="Coils"/>
    </source>
</evidence>
<dbReference type="FunFam" id="3.90.199.10:FF:000002">
    <property type="entry name" value="DNA topoisomerase 2"/>
    <property type="match status" value="1"/>
</dbReference>
<dbReference type="Gene3D" id="3.90.199.10">
    <property type="entry name" value="Topoisomerase II, domain 5"/>
    <property type="match status" value="1"/>
</dbReference>
<keyword evidence="6" id="KW-0067">ATP-binding</keyword>
<dbReference type="EC" id="5.6.2.2" evidence="4"/>
<dbReference type="PANTHER" id="PTHR10169">
    <property type="entry name" value="DNA TOPOISOMERASE/GYRASE"/>
    <property type="match status" value="1"/>
</dbReference>
<dbReference type="Gene3D" id="3.30.1360.40">
    <property type="match status" value="1"/>
</dbReference>
<dbReference type="SUPFAM" id="SSF56719">
    <property type="entry name" value="Type II DNA topoisomerase"/>
    <property type="match status" value="1"/>
</dbReference>
<dbReference type="PRINTS" id="PR01158">
    <property type="entry name" value="TOPISMRASEII"/>
</dbReference>
<keyword evidence="9 10" id="KW-0413">Isomerase</keyword>
<comment type="similarity">
    <text evidence="3">Belongs to the type II topoisomerase family.</text>
</comment>
<reference evidence="15" key="1">
    <citation type="submission" date="2020-10" db="EMBL/GenBank/DDBJ databases">
        <authorList>
            <person name="Kikuchi T."/>
        </authorList>
    </citation>
    <scope>NUCLEOTIDE SEQUENCE</scope>
    <source>
        <strain evidence="15">NKZ352</strain>
    </source>
</reference>
<dbReference type="InterPro" id="IPR013757">
    <property type="entry name" value="Topo_IIA_A_a_sf"/>
</dbReference>
<evidence type="ECO:0000313" key="15">
    <source>
        <dbReference type="EMBL" id="CAD6185763.1"/>
    </source>
</evidence>
<name>A0A8S1GSZ9_9PELO</name>
<keyword evidence="16" id="KW-1185">Reference proteome</keyword>
<comment type="caution">
    <text evidence="15">The sequence shown here is derived from an EMBL/GenBank/DDBJ whole genome shotgun (WGS) entry which is preliminary data.</text>
</comment>
<dbReference type="OrthoDB" id="276498at2759"/>
<dbReference type="GO" id="GO:0000819">
    <property type="term" value="P:sister chromatid segregation"/>
    <property type="evidence" value="ECO:0007669"/>
    <property type="project" value="TreeGrafter"/>
</dbReference>
<feature type="compositionally biased region" description="Polar residues" evidence="12">
    <location>
        <begin position="19"/>
        <end position="29"/>
    </location>
</feature>
<dbReference type="PROSITE" id="PS50003">
    <property type="entry name" value="PH_DOMAIN"/>
    <property type="match status" value="1"/>
</dbReference>
<dbReference type="Gene3D" id="1.10.268.10">
    <property type="entry name" value="Topoisomerase, domain 3"/>
    <property type="match status" value="1"/>
</dbReference>
<dbReference type="InterPro" id="IPR001849">
    <property type="entry name" value="PH_domain"/>
</dbReference>
<dbReference type="GO" id="GO:0005634">
    <property type="term" value="C:nucleus"/>
    <property type="evidence" value="ECO:0007669"/>
    <property type="project" value="TreeGrafter"/>
</dbReference>
<dbReference type="InterPro" id="IPR002205">
    <property type="entry name" value="Topo_IIA_dom_A"/>
</dbReference>
<dbReference type="InterPro" id="IPR013760">
    <property type="entry name" value="Topo_IIA-like_dom_sf"/>
</dbReference>
<feature type="domain" description="Topo IIA-type catalytic" evidence="14">
    <location>
        <begin position="55"/>
        <end position="486"/>
    </location>
</feature>
<accession>A0A8S1GSZ9</accession>
<protein>
    <recommendedName>
        <fullName evidence="4">DNA topoisomerase (ATP-hydrolyzing)</fullName>
        <ecNumber evidence="4">5.6.2.2</ecNumber>
    </recommendedName>
</protein>
<evidence type="ECO:0000256" key="3">
    <source>
        <dbReference type="ARBA" id="ARBA00011080"/>
    </source>
</evidence>
<proteinExistence type="inferred from homology"/>
<keyword evidence="7 10" id="KW-0799">Topoisomerase</keyword>
<dbReference type="GO" id="GO:0003677">
    <property type="term" value="F:DNA binding"/>
    <property type="evidence" value="ECO:0007669"/>
    <property type="project" value="UniProtKB-UniRule"/>
</dbReference>
<dbReference type="PROSITE" id="PS52040">
    <property type="entry name" value="TOPO_IIA"/>
    <property type="match status" value="1"/>
</dbReference>
<evidence type="ECO:0000256" key="7">
    <source>
        <dbReference type="ARBA" id="ARBA00023029"/>
    </source>
</evidence>
<evidence type="ECO:0000256" key="8">
    <source>
        <dbReference type="ARBA" id="ARBA00023125"/>
    </source>
</evidence>
<comment type="catalytic activity">
    <reaction evidence="1 10">
        <text>ATP-dependent breakage, passage and rejoining of double-stranded DNA.</text>
        <dbReference type="EC" id="5.6.2.2"/>
    </reaction>
</comment>
<keyword evidence="5" id="KW-0547">Nucleotide-binding</keyword>
<evidence type="ECO:0000256" key="12">
    <source>
        <dbReference type="SAM" id="MobiDB-lite"/>
    </source>
</evidence>
<dbReference type="InterPro" id="IPR001154">
    <property type="entry name" value="TopoII_euk"/>
</dbReference>
<dbReference type="Proteomes" id="UP000835052">
    <property type="component" value="Unassembled WGS sequence"/>
</dbReference>
<evidence type="ECO:0000259" key="14">
    <source>
        <dbReference type="PROSITE" id="PS52040"/>
    </source>
</evidence>
<dbReference type="AlphaFoldDB" id="A0A8S1GSZ9"/>
<dbReference type="PANTHER" id="PTHR10169:SF38">
    <property type="entry name" value="DNA TOPOISOMERASE 2"/>
    <property type="match status" value="1"/>
</dbReference>
<dbReference type="GO" id="GO:0000712">
    <property type="term" value="P:resolution of meiotic recombination intermediates"/>
    <property type="evidence" value="ECO:0007669"/>
    <property type="project" value="TreeGrafter"/>
</dbReference>
<feature type="active site" description="O-(5'-phospho-DNA)-tyrosine intermediate" evidence="10">
    <location>
        <position position="145"/>
    </location>
</feature>
<dbReference type="InterPro" id="IPR050634">
    <property type="entry name" value="DNA_Topoisomerase_II"/>
</dbReference>
<dbReference type="Pfam" id="PF00521">
    <property type="entry name" value="DNA_topoisoIV"/>
    <property type="match status" value="1"/>
</dbReference>
<organism evidence="15 16">
    <name type="scientific">Caenorhabditis auriculariae</name>
    <dbReference type="NCBI Taxonomy" id="2777116"/>
    <lineage>
        <taxon>Eukaryota</taxon>
        <taxon>Metazoa</taxon>
        <taxon>Ecdysozoa</taxon>
        <taxon>Nematoda</taxon>
        <taxon>Chromadorea</taxon>
        <taxon>Rhabditida</taxon>
        <taxon>Rhabditina</taxon>
        <taxon>Rhabditomorpha</taxon>
        <taxon>Rhabditoidea</taxon>
        <taxon>Rhabditidae</taxon>
        <taxon>Peloderinae</taxon>
        <taxon>Caenorhabditis</taxon>
    </lineage>
</organism>
<evidence type="ECO:0000313" key="16">
    <source>
        <dbReference type="Proteomes" id="UP000835052"/>
    </source>
</evidence>
<feature type="domain" description="PH" evidence="13">
    <location>
        <begin position="1"/>
        <end position="23"/>
    </location>
</feature>
<keyword evidence="11" id="KW-0175">Coiled coil</keyword>
<dbReference type="GO" id="GO:0003918">
    <property type="term" value="F:DNA topoisomerase type II (double strand cut, ATP-hydrolyzing) activity"/>
    <property type="evidence" value="ECO:0007669"/>
    <property type="project" value="UniProtKB-EC"/>
</dbReference>
<evidence type="ECO:0000256" key="4">
    <source>
        <dbReference type="ARBA" id="ARBA00012895"/>
    </source>
</evidence>
<feature type="compositionally biased region" description="Basic and acidic residues" evidence="12">
    <location>
        <begin position="1"/>
        <end position="15"/>
    </location>
</feature>
<sequence>MAFDREKAEERRRWIESVPATSSEDLPSDGSSMSFKDFVDGEMMRFGLLDLQRSIPSVVDGLKPSQRKVLYTLLKRDSDKEIKVSQLAGAVAHSQAYHHGEEALVNTIVRMAQNFCGANNLALLEPIGQFGTRHEGGHDAASARYIFTNLSPLARILFPAEDDLLLERLQDDGQLVEPKWLCPILPLVLINGAEGIGTGWATKIANRNVQNVCDAVKMMIEKADRADVGDLLLPHYEGFTGQIQKLDSRRYFSTGKAEFAKTSRKNDLCVNITELPVGVWTSKYKEKLNTFLKDGLIGGFSESHTEKSVRFSVEMLGKATRNLDLQRFFKLQSTFTEHLVLFNAEGVLKRYPNVLEIATEHFVTRKGLYEKRRELLLRESSAKLKYLENQARFVENLVNGSLKVTGRKREEVEIQMKQFGFETNPVKILKKQLPIDQLDFAYLLEMPMSRLTKEEIEKLDEKAQKQRKERDSLDKSQWQQTWTTEIEKFEKFSRF</sequence>
<evidence type="ECO:0000256" key="1">
    <source>
        <dbReference type="ARBA" id="ARBA00000185"/>
    </source>
</evidence>
<dbReference type="SMART" id="SM00434">
    <property type="entry name" value="TOP4c"/>
    <property type="match status" value="1"/>
</dbReference>
<dbReference type="EMBL" id="CAJGYM010000003">
    <property type="protein sequence ID" value="CAD6185763.1"/>
    <property type="molecule type" value="Genomic_DNA"/>
</dbReference>
<dbReference type="InterPro" id="IPR013758">
    <property type="entry name" value="Topo_IIA_A/C_ab"/>
</dbReference>
<feature type="coiled-coil region" evidence="11">
    <location>
        <begin position="449"/>
        <end position="476"/>
    </location>
</feature>
<dbReference type="GO" id="GO:0005524">
    <property type="term" value="F:ATP binding"/>
    <property type="evidence" value="ECO:0007669"/>
    <property type="project" value="UniProtKB-KW"/>
</dbReference>
<evidence type="ECO:0000259" key="13">
    <source>
        <dbReference type="PROSITE" id="PS50003"/>
    </source>
</evidence>
<evidence type="ECO:0000256" key="10">
    <source>
        <dbReference type="PROSITE-ProRule" id="PRU01384"/>
    </source>
</evidence>
<gene>
    <name evidence="15" type="ORF">CAUJ_LOCUS1682</name>
</gene>
<dbReference type="GO" id="GO:0006265">
    <property type="term" value="P:DNA topological change"/>
    <property type="evidence" value="ECO:0007669"/>
    <property type="project" value="UniProtKB-UniRule"/>
</dbReference>
<evidence type="ECO:0000256" key="5">
    <source>
        <dbReference type="ARBA" id="ARBA00022741"/>
    </source>
</evidence>
<comment type="cofactor">
    <cofactor evidence="2">
        <name>Mg(2+)</name>
        <dbReference type="ChEBI" id="CHEBI:18420"/>
    </cofactor>
</comment>